<keyword evidence="2" id="KW-1185">Reference proteome</keyword>
<organism evidence="1 2">
    <name type="scientific">Thermoclostridium caenicola</name>
    <dbReference type="NCBI Taxonomy" id="659425"/>
    <lineage>
        <taxon>Bacteria</taxon>
        <taxon>Bacillati</taxon>
        <taxon>Bacillota</taxon>
        <taxon>Clostridia</taxon>
        <taxon>Eubacteriales</taxon>
        <taxon>Oscillospiraceae</taxon>
        <taxon>Thermoclostridium</taxon>
    </lineage>
</organism>
<proteinExistence type="predicted"/>
<gene>
    <name evidence="1" type="ORF">SAMN05444373_10844</name>
</gene>
<dbReference type="Proteomes" id="UP000324781">
    <property type="component" value="Unassembled WGS sequence"/>
</dbReference>
<name>A0A1M6KLD4_9FIRM</name>
<evidence type="ECO:0000313" key="1">
    <source>
        <dbReference type="EMBL" id="SHJ59671.1"/>
    </source>
</evidence>
<dbReference type="OrthoDB" id="1707431at2"/>
<reference evidence="1 2" key="1">
    <citation type="submission" date="2016-11" db="EMBL/GenBank/DDBJ databases">
        <authorList>
            <person name="Varghese N."/>
            <person name="Submissions S."/>
        </authorList>
    </citation>
    <scope>NUCLEOTIDE SEQUENCE [LARGE SCALE GENOMIC DNA]</scope>
    <source>
        <strain evidence="1 2">DSM 19027</strain>
    </source>
</reference>
<protein>
    <submittedName>
        <fullName evidence="1">Uncharacterized protein</fullName>
    </submittedName>
</protein>
<sequence>MKVLMKSVDMICLSSREGEIRPLKFRIQESNGEFRIVKIDRVISKKEEKTAGNRMLVFTVQSVMDGVERIYEMKYEIQTTRWYLYKL</sequence>
<evidence type="ECO:0000313" key="2">
    <source>
        <dbReference type="Proteomes" id="UP000324781"/>
    </source>
</evidence>
<dbReference type="AlphaFoldDB" id="A0A1M6KLD4"/>
<accession>A0A1M6KLD4</accession>
<dbReference type="EMBL" id="FQZP01000084">
    <property type="protein sequence ID" value="SHJ59671.1"/>
    <property type="molecule type" value="Genomic_DNA"/>
</dbReference>